<feature type="region of interest" description="Disordered" evidence="1">
    <location>
        <begin position="194"/>
        <end position="215"/>
    </location>
</feature>
<sequence length="215" mass="21542">MATVTRLYDSHTQALQAVSDLEAAGFKPDDISIVSNNADNWHAGHSHPHKDGAGPLGDRNGDGENDVADGAGTGAATGGLAGAGAGLLAGLGMLAIPGLGPVVAAGWLASTAVGAAIGAAAGGATGGLLGALKEAGHSDEDANVYAEGVRRGGTLVSVKSDGDDESRVEAILNGRQGFDAVSRGEAYRASGWSRFDSDAQPYSSEDISRERALYR</sequence>
<dbReference type="RefSeq" id="WP_183195108.1">
    <property type="nucleotide sequence ID" value="NZ_JACIDA010000001.1"/>
</dbReference>
<feature type="region of interest" description="Disordered" evidence="1">
    <location>
        <begin position="37"/>
        <end position="70"/>
    </location>
</feature>
<dbReference type="PANTHER" id="PTHR36109:SF2">
    <property type="entry name" value="MEMBRANE PROTEIN"/>
    <property type="match status" value="1"/>
</dbReference>
<name>A0A7W6EYC8_9CAUL</name>
<dbReference type="EMBL" id="JACIDA010000001">
    <property type="protein sequence ID" value="MBB3870805.1"/>
    <property type="molecule type" value="Genomic_DNA"/>
</dbReference>
<protein>
    <recommendedName>
        <fullName evidence="4">General stress protein 17M-like domain-containing protein</fullName>
    </recommendedName>
</protein>
<evidence type="ECO:0008006" key="4">
    <source>
        <dbReference type="Google" id="ProtNLM"/>
    </source>
</evidence>
<accession>A0A7W6EYC8</accession>
<comment type="caution">
    <text evidence="2">The sequence shown here is derived from an EMBL/GenBank/DDBJ whole genome shotgun (WGS) entry which is preliminary data.</text>
</comment>
<evidence type="ECO:0000313" key="2">
    <source>
        <dbReference type="EMBL" id="MBB3870805.1"/>
    </source>
</evidence>
<dbReference type="Proteomes" id="UP000532936">
    <property type="component" value="Unassembled WGS sequence"/>
</dbReference>
<gene>
    <name evidence="2" type="ORF">GGR11_000319</name>
</gene>
<reference evidence="2 3" key="1">
    <citation type="submission" date="2020-08" db="EMBL/GenBank/DDBJ databases">
        <title>Genomic Encyclopedia of Type Strains, Phase IV (KMG-IV): sequencing the most valuable type-strain genomes for metagenomic binning, comparative biology and taxonomic classification.</title>
        <authorList>
            <person name="Goeker M."/>
        </authorList>
    </citation>
    <scope>NUCLEOTIDE SEQUENCE [LARGE SCALE GENOMIC DNA]</scope>
    <source>
        <strain evidence="2 3">DSM 14878</strain>
    </source>
</reference>
<dbReference type="PANTHER" id="PTHR36109">
    <property type="entry name" value="MEMBRANE PROTEIN-RELATED"/>
    <property type="match status" value="1"/>
</dbReference>
<dbReference type="InterPro" id="IPR052948">
    <property type="entry name" value="Low_temp-induced_all0457"/>
</dbReference>
<evidence type="ECO:0000313" key="3">
    <source>
        <dbReference type="Proteomes" id="UP000532936"/>
    </source>
</evidence>
<feature type="compositionally biased region" description="Basic and acidic residues" evidence="1">
    <location>
        <begin position="206"/>
        <end position="215"/>
    </location>
</feature>
<dbReference type="AlphaFoldDB" id="A0A7W6EYC8"/>
<organism evidence="2 3">
    <name type="scientific">Brevundimonas mediterranea</name>
    <dbReference type="NCBI Taxonomy" id="74329"/>
    <lineage>
        <taxon>Bacteria</taxon>
        <taxon>Pseudomonadati</taxon>
        <taxon>Pseudomonadota</taxon>
        <taxon>Alphaproteobacteria</taxon>
        <taxon>Caulobacterales</taxon>
        <taxon>Caulobacteraceae</taxon>
        <taxon>Brevundimonas</taxon>
    </lineage>
</organism>
<proteinExistence type="predicted"/>
<evidence type="ECO:0000256" key="1">
    <source>
        <dbReference type="SAM" id="MobiDB-lite"/>
    </source>
</evidence>